<feature type="repeat" description="ARM" evidence="6">
    <location>
        <begin position="422"/>
        <end position="449"/>
    </location>
</feature>
<evidence type="ECO:0000256" key="4">
    <source>
        <dbReference type="ARBA" id="ARBA00022737"/>
    </source>
</evidence>
<evidence type="ECO:0000256" key="3">
    <source>
        <dbReference type="ARBA" id="ARBA00022490"/>
    </source>
</evidence>
<keyword evidence="8" id="KW-1185">Reference proteome</keyword>
<evidence type="ECO:0000313" key="8">
    <source>
        <dbReference type="Proteomes" id="UP001140172"/>
    </source>
</evidence>
<evidence type="ECO:0008006" key="9">
    <source>
        <dbReference type="Google" id="ProtNLM"/>
    </source>
</evidence>
<evidence type="ECO:0000256" key="5">
    <source>
        <dbReference type="ARBA" id="ARBA00023242"/>
    </source>
</evidence>
<dbReference type="InterPro" id="IPR038739">
    <property type="entry name" value="ARMC8/Vid28"/>
</dbReference>
<evidence type="ECO:0000256" key="6">
    <source>
        <dbReference type="PROSITE-ProRule" id="PRU00259"/>
    </source>
</evidence>
<dbReference type="GO" id="GO:0005737">
    <property type="term" value="C:cytoplasm"/>
    <property type="evidence" value="ECO:0007669"/>
    <property type="project" value="UniProtKB-SubCell"/>
</dbReference>
<dbReference type="Gene3D" id="1.25.10.10">
    <property type="entry name" value="Leucine-rich Repeat Variant"/>
    <property type="match status" value="4"/>
</dbReference>
<evidence type="ECO:0000313" key="7">
    <source>
        <dbReference type="EMBL" id="KAJ2782504.1"/>
    </source>
</evidence>
<dbReference type="Pfam" id="PF00514">
    <property type="entry name" value="Arm"/>
    <property type="match status" value="2"/>
</dbReference>
<reference evidence="7" key="1">
    <citation type="submission" date="2022-07" db="EMBL/GenBank/DDBJ databases">
        <title>Phylogenomic reconstructions and comparative analyses of Kickxellomycotina fungi.</title>
        <authorList>
            <person name="Reynolds N.K."/>
            <person name="Stajich J.E."/>
            <person name="Barry K."/>
            <person name="Grigoriev I.V."/>
            <person name="Crous P."/>
            <person name="Smith M.E."/>
        </authorList>
    </citation>
    <scope>NUCLEOTIDE SEQUENCE</scope>
    <source>
        <strain evidence="7">BCRC 34489</strain>
    </source>
</reference>
<accession>A0A9W8HA81</accession>
<dbReference type="InterPro" id="IPR000225">
    <property type="entry name" value="Armadillo"/>
</dbReference>
<dbReference type="AlphaFoldDB" id="A0A9W8HA81"/>
<dbReference type="GO" id="GO:0034657">
    <property type="term" value="C:GID complex"/>
    <property type="evidence" value="ECO:0007669"/>
    <property type="project" value="TreeGrafter"/>
</dbReference>
<protein>
    <recommendedName>
        <fullName evidence="9">Armadillo repeat-containing protein 8</fullName>
    </recommendedName>
</protein>
<evidence type="ECO:0000256" key="2">
    <source>
        <dbReference type="ARBA" id="ARBA00004496"/>
    </source>
</evidence>
<dbReference type="PANTHER" id="PTHR15651:SF7">
    <property type="entry name" value="ARMADILLO REPEAT-CONTAINING PROTEIN 8"/>
    <property type="match status" value="1"/>
</dbReference>
<evidence type="ECO:0000256" key="1">
    <source>
        <dbReference type="ARBA" id="ARBA00004123"/>
    </source>
</evidence>
<comment type="caution">
    <text evidence="7">The sequence shown here is derived from an EMBL/GenBank/DDBJ whole genome shotgun (WGS) entry which is preliminary data.</text>
</comment>
<sequence>MAEATTGGTQHRDYVAQLGSSDPDEVYGALRTIKNSVIGSSTKKALYVRLDVVAAVSAVLASAATGVASRIQATAIVGSLARSRTAGAAVAGGAVARGVVAALVRQLEAGTDARLVEASERALYALLAHSETLGAAGGAAEDALVAQVLGIIGSDGGGGGGDSAAGARAAIRLELAVLIVARLCVSEARQYMVANTGVIDALVRQLARTPAHVRLQAATLQALAALSYENGEICAALAEVGDGGVAAAVVRLARADDAHVRLHACRVAANLSRMRVLAGGDVQAVVVPALVRLVREPAGDVDAVQALGYVCHEDADVQAAARAAGAIDALVGRLAAAWAAAQGDFGDAARFAREARAAFLALGTVVSTNEESRRAAVDAGAFGHIVRALGHGDAGVRSAACLCARYIVRSVAICRTHAADAGLLRPLVGLLEDGSSDVQATAAATLVNLLSDFSPLRADALRLGLLPRLAALLDAGAPAVRRNALWAVRNLLVNVDDATRAAVVDAVGMPRLLALSEGADAALREHAVGALRNVAADSAAGCDALVAARGAPATLHLLAALAARPDTPADRPALVHALYLANNIVVRSDAHRAAVAAHVPLVQAVVAHVESRAPEVAVAALWCVSSVAAAAAGDDAAAGLRLLRRLGVPQVLARLLADPALPLEVQDRVKGCMDSLGCTDGLGAGASPDDTT</sequence>
<dbReference type="Proteomes" id="UP001140172">
    <property type="component" value="Unassembled WGS sequence"/>
</dbReference>
<dbReference type="InterPro" id="IPR016024">
    <property type="entry name" value="ARM-type_fold"/>
</dbReference>
<dbReference type="GO" id="GO:0043161">
    <property type="term" value="P:proteasome-mediated ubiquitin-dependent protein catabolic process"/>
    <property type="evidence" value="ECO:0007669"/>
    <property type="project" value="TreeGrafter"/>
</dbReference>
<keyword evidence="3" id="KW-0963">Cytoplasm</keyword>
<organism evidence="7 8">
    <name type="scientific">Coemansia interrupta</name>
    <dbReference type="NCBI Taxonomy" id="1126814"/>
    <lineage>
        <taxon>Eukaryota</taxon>
        <taxon>Fungi</taxon>
        <taxon>Fungi incertae sedis</taxon>
        <taxon>Zoopagomycota</taxon>
        <taxon>Kickxellomycotina</taxon>
        <taxon>Kickxellomycetes</taxon>
        <taxon>Kickxellales</taxon>
        <taxon>Kickxellaceae</taxon>
        <taxon>Coemansia</taxon>
    </lineage>
</organism>
<dbReference type="SUPFAM" id="SSF48371">
    <property type="entry name" value="ARM repeat"/>
    <property type="match status" value="2"/>
</dbReference>
<dbReference type="OrthoDB" id="5559898at2759"/>
<dbReference type="EMBL" id="JANBUM010000173">
    <property type="protein sequence ID" value="KAJ2782504.1"/>
    <property type="molecule type" value="Genomic_DNA"/>
</dbReference>
<comment type="subcellular location">
    <subcellularLocation>
        <location evidence="2">Cytoplasm</location>
    </subcellularLocation>
    <subcellularLocation>
        <location evidence="1">Nucleus</location>
    </subcellularLocation>
</comment>
<dbReference type="InterPro" id="IPR011989">
    <property type="entry name" value="ARM-like"/>
</dbReference>
<keyword evidence="4" id="KW-0677">Repeat</keyword>
<keyword evidence="5" id="KW-0539">Nucleus</keyword>
<dbReference type="SMART" id="SM00185">
    <property type="entry name" value="ARM"/>
    <property type="match status" value="8"/>
</dbReference>
<dbReference type="PANTHER" id="PTHR15651">
    <property type="entry name" value="ARMADILLO REPEAT-CONTAINING PROTEIN 8"/>
    <property type="match status" value="1"/>
</dbReference>
<dbReference type="PROSITE" id="PS50176">
    <property type="entry name" value="ARM_REPEAT"/>
    <property type="match status" value="1"/>
</dbReference>
<dbReference type="GO" id="GO:0005634">
    <property type="term" value="C:nucleus"/>
    <property type="evidence" value="ECO:0007669"/>
    <property type="project" value="UniProtKB-SubCell"/>
</dbReference>
<gene>
    <name evidence="7" type="ORF">GGI15_002891</name>
</gene>
<proteinExistence type="predicted"/>
<name>A0A9W8HA81_9FUNG</name>